<organism evidence="1">
    <name type="scientific">Human immunodeficiency virus type 1</name>
    <name type="common">HIV-1</name>
    <dbReference type="NCBI Taxonomy" id="11676"/>
    <lineage>
        <taxon>Viruses</taxon>
        <taxon>Riboviria</taxon>
        <taxon>Pararnavirae</taxon>
        <taxon>Artverviricota</taxon>
        <taxon>Revtraviricetes</taxon>
        <taxon>Ortervirales</taxon>
        <taxon>Retroviridae</taxon>
        <taxon>Orthoretrovirinae</taxon>
        <taxon>Lentivirus</taxon>
        <taxon>Lentivirus humimdef1</taxon>
    </lineage>
</organism>
<dbReference type="EMBL" id="DQ164125">
    <property type="protein sequence ID" value="AAZ91926.1"/>
    <property type="molecule type" value="Genomic_RNA"/>
</dbReference>
<dbReference type="GO" id="GO:0019031">
    <property type="term" value="C:viral envelope"/>
    <property type="evidence" value="ECO:0007669"/>
    <property type="project" value="UniProtKB-KW"/>
</dbReference>
<accession>Q3S5G4</accession>
<organismHost>
    <name type="scientific">Homo sapiens</name>
    <name type="common">Human</name>
    <dbReference type="NCBI Taxonomy" id="9606"/>
</organismHost>
<name>Q3S5G4_HV1</name>
<keyword evidence="1" id="KW-0946">Virion</keyword>
<proteinExistence type="predicted"/>
<gene>
    <name evidence="1" type="primary">env</name>
</gene>
<sequence length="15" mass="1952">MKVMKIQKNCQQWWT</sequence>
<reference evidence="1" key="1">
    <citation type="journal article" date="2006" name="J. Virol. Methods">
        <title>Large-scale amplification, cloning and sequencing of near full-length HIV-1 subtype C genomes.</title>
        <authorList>
            <person name="Rousseau C.M."/>
            <person name="Birditt B.A."/>
            <person name="McKay A.R."/>
            <person name="Stoddard J.N."/>
            <person name="Lee T.C."/>
            <person name="McLaughlin S."/>
            <person name="Moore S.W."/>
            <person name="Shindo N."/>
            <person name="Learn G.H."/>
            <person name="Korber B.T."/>
            <person name="Brander C."/>
            <person name="Goulder P.J."/>
            <person name="Kiepiela P."/>
            <person name="Walker B.D."/>
            <person name="Mullins J.I."/>
        </authorList>
    </citation>
    <scope>NUCLEOTIDE SEQUENCE</scope>
    <source>
        <strain evidence="1">04ZAPS187B1</strain>
    </source>
</reference>
<keyword evidence="1" id="KW-0261">Viral envelope protein</keyword>
<protein>
    <submittedName>
        <fullName evidence="1">Truncated envelope glycoprotein</fullName>
    </submittedName>
</protein>
<evidence type="ECO:0000313" key="1">
    <source>
        <dbReference type="EMBL" id="AAZ91926.1"/>
    </source>
</evidence>